<dbReference type="Pfam" id="PF09903">
    <property type="entry name" value="DUF2130"/>
    <property type="match status" value="1"/>
</dbReference>
<evidence type="ECO:0000313" key="2">
    <source>
        <dbReference type="EMBL" id="PPE04456.1"/>
    </source>
</evidence>
<accession>A0A8E2UAE7</accession>
<protein>
    <recommendedName>
        <fullName evidence="4">DUF2130 domain-containing protein</fullName>
    </recommendedName>
</protein>
<reference evidence="2 3" key="1">
    <citation type="submission" date="2017-11" db="EMBL/GenBank/DDBJ databases">
        <title>Genome sequence of Entomoplasma ellychniae ELCN-1 (ATCC 43707).</title>
        <authorList>
            <person name="Lo W.-S."/>
            <person name="Gasparich G.E."/>
            <person name="Kuo C.-H."/>
        </authorList>
    </citation>
    <scope>NUCLEOTIDE SEQUENCE [LARGE SCALE GENOMIC DNA]</scope>
    <source>
        <strain evidence="2 3">ELCN-1</strain>
    </source>
</reference>
<keyword evidence="1" id="KW-0175">Coiled coil</keyword>
<dbReference type="AlphaFoldDB" id="A0A8E2UAE7"/>
<name>A0A8E2UAE7_9MOLU</name>
<dbReference type="RefSeq" id="WP_104205603.1">
    <property type="nucleotide sequence ID" value="NZ_PHND01000001.1"/>
</dbReference>
<evidence type="ECO:0000313" key="3">
    <source>
        <dbReference type="Proteomes" id="UP000239010"/>
    </source>
</evidence>
<evidence type="ECO:0000256" key="1">
    <source>
        <dbReference type="SAM" id="Coils"/>
    </source>
</evidence>
<dbReference type="EMBL" id="PHND01000001">
    <property type="protein sequence ID" value="PPE04456.1"/>
    <property type="molecule type" value="Genomic_DNA"/>
</dbReference>
<feature type="coiled-coil region" evidence="1">
    <location>
        <begin position="39"/>
        <end position="213"/>
    </location>
</feature>
<proteinExistence type="predicted"/>
<sequence>MNNILFKCPHCHKDITKESFANHGSNWTLIENYLSELKAQQLIELKEQLNSEIVSQLNEKHLSEINLVKQTMTNDFNNEIQSFKIILNNKESLIKQLNEQKALEIDKEKNTLINQFNETKNSLEIKVANKELEIKAMEERFNLEVAKNKEVIMNQFNQELNDLKLQLNNKQIEIDNLVKVKELESEKKELTIKNEYENRINELTQANREFKIINSKRKGENFEHEVEEELQKGFGLFDQIDKLTTGDRKADYLQTIKNAKKEVVGKIVYEVKNAEWSNGWINKLAQDVANNKTKYGILIATSFNDQYRGVPFIKSNEYDNIWITDSESFIFVGQMLRRFIEFEYELNQKINILTSSSNNDIIKELEAQKEKLNNYWNVIFPTSYKKIKAEMESLDKVSQSLINNSNKIKKSADVIKNQFFNKITSELTNILGTLEFGEE</sequence>
<comment type="caution">
    <text evidence="2">The sequence shown here is derived from an EMBL/GenBank/DDBJ whole genome shotgun (WGS) entry which is preliminary data.</text>
</comment>
<dbReference type="InterPro" id="IPR019219">
    <property type="entry name" value="DUF2130"/>
</dbReference>
<keyword evidence="3" id="KW-1185">Reference proteome</keyword>
<evidence type="ECO:0008006" key="4">
    <source>
        <dbReference type="Google" id="ProtNLM"/>
    </source>
</evidence>
<gene>
    <name evidence="2" type="ORF">EELLY_v1c01310</name>
</gene>
<dbReference type="Proteomes" id="UP000239010">
    <property type="component" value="Unassembled WGS sequence"/>
</dbReference>
<organism evidence="2 3">
    <name type="scientific">Entomoplasma ellychniae</name>
    <dbReference type="NCBI Taxonomy" id="2114"/>
    <lineage>
        <taxon>Bacteria</taxon>
        <taxon>Bacillati</taxon>
        <taxon>Mycoplasmatota</taxon>
        <taxon>Mollicutes</taxon>
        <taxon>Entomoplasmatales</taxon>
        <taxon>Entomoplasmataceae</taxon>
        <taxon>Entomoplasma</taxon>
    </lineage>
</organism>